<dbReference type="Pfam" id="PF02452">
    <property type="entry name" value="PemK_toxin"/>
    <property type="match status" value="1"/>
</dbReference>
<gene>
    <name evidence="4" type="primary">pemK</name>
    <name evidence="4" type="ORF">RDn1_285</name>
</gene>
<dbReference type="EC" id="3.1.-.-" evidence="3"/>
<comment type="similarity">
    <text evidence="1 3">Belongs to the PemK/MazF family.</text>
</comment>
<protein>
    <recommendedName>
        <fullName evidence="3">mRNA interferase</fullName>
        <ecNumber evidence="3">3.1.-.-</ecNumber>
    </recommendedName>
</protein>
<accession>A0A388TKR7</accession>
<keyword evidence="3" id="KW-0255">Endonuclease</keyword>
<dbReference type="EMBL" id="BGZP01000007">
    <property type="protein sequence ID" value="GBR77626.1"/>
    <property type="molecule type" value="Genomic_DNA"/>
</dbReference>
<dbReference type="InterPro" id="IPR003477">
    <property type="entry name" value="PemK-like"/>
</dbReference>
<dbReference type="Gene3D" id="2.30.30.110">
    <property type="match status" value="1"/>
</dbReference>
<dbReference type="SUPFAM" id="SSF50118">
    <property type="entry name" value="Cell growth inhibitor/plasmid maintenance toxic component"/>
    <property type="match status" value="1"/>
</dbReference>
<evidence type="ECO:0000256" key="3">
    <source>
        <dbReference type="PIRNR" id="PIRNR033490"/>
    </source>
</evidence>
<dbReference type="Proteomes" id="UP000282196">
    <property type="component" value="Unassembled WGS sequence"/>
</dbReference>
<evidence type="ECO:0000313" key="5">
    <source>
        <dbReference type="Proteomes" id="UP000282196"/>
    </source>
</evidence>
<dbReference type="PANTHER" id="PTHR33988:SF1">
    <property type="entry name" value="ENDORIBONUCLEASE MAZF7-RELATED"/>
    <property type="match status" value="1"/>
</dbReference>
<dbReference type="GO" id="GO:0003677">
    <property type="term" value="F:DNA binding"/>
    <property type="evidence" value="ECO:0007669"/>
    <property type="project" value="InterPro"/>
</dbReference>
<keyword evidence="3" id="KW-0378">Hydrolase</keyword>
<dbReference type="PIRSF" id="PIRSF033490">
    <property type="entry name" value="MazF"/>
    <property type="match status" value="1"/>
</dbReference>
<proteinExistence type="inferred from homology"/>
<keyword evidence="2" id="KW-1277">Toxin-antitoxin system</keyword>
<dbReference type="PANTHER" id="PTHR33988">
    <property type="entry name" value="ENDORIBONUCLEASE MAZF-RELATED"/>
    <property type="match status" value="1"/>
</dbReference>
<name>A0A388TKR7_9BACT</name>
<dbReference type="GO" id="GO:0004521">
    <property type="term" value="F:RNA endonuclease activity"/>
    <property type="evidence" value="ECO:0007669"/>
    <property type="project" value="TreeGrafter"/>
</dbReference>
<keyword evidence="3" id="KW-0540">Nuclease</keyword>
<dbReference type="GO" id="GO:0016075">
    <property type="term" value="P:rRNA catabolic process"/>
    <property type="evidence" value="ECO:0007669"/>
    <property type="project" value="TreeGrafter"/>
</dbReference>
<reference evidence="4 5" key="1">
    <citation type="journal article" date="2019" name="ISME J.">
        <title>Genome analyses of uncultured TG2/ZB3 bacteria in 'Margulisbacteria' specifically attached to ectosymbiotic spirochetes of protists in the termite gut.</title>
        <authorList>
            <person name="Utami Y.D."/>
            <person name="Kuwahara H."/>
            <person name="Igai K."/>
            <person name="Murakami T."/>
            <person name="Sugaya K."/>
            <person name="Morikawa T."/>
            <person name="Nagura Y."/>
            <person name="Yuki M."/>
            <person name="Deevong P."/>
            <person name="Inoue T."/>
            <person name="Kihara K."/>
            <person name="Lo N."/>
            <person name="Yamada A."/>
            <person name="Ohkuma M."/>
            <person name="Hongoh Y."/>
        </authorList>
    </citation>
    <scope>NUCLEOTIDE SEQUENCE [LARGE SCALE GENOMIC DNA]</scope>
    <source>
        <strain evidence="4">RsDinE6-01</strain>
    </source>
</reference>
<sequence length="106" mass="11624">MNRGSVWWVTFDSAQGTEIRKTRPAVIISNDAANKYIPRVTIVPLTSNIKNVYPGESLVTVEGIQGKAMANQIMTADKSRLKDKMGVLSKTDLLAVENAIRVHLGL</sequence>
<comment type="caution">
    <text evidence="4">The sequence shown here is derived from an EMBL/GenBank/DDBJ whole genome shotgun (WGS) entry which is preliminary data.</text>
</comment>
<evidence type="ECO:0000256" key="1">
    <source>
        <dbReference type="ARBA" id="ARBA00007521"/>
    </source>
</evidence>
<dbReference type="GO" id="GO:0006402">
    <property type="term" value="P:mRNA catabolic process"/>
    <property type="evidence" value="ECO:0007669"/>
    <property type="project" value="TreeGrafter"/>
</dbReference>
<keyword evidence="5" id="KW-1185">Reference proteome</keyword>
<dbReference type="GO" id="GO:0016787">
    <property type="term" value="F:hydrolase activity"/>
    <property type="evidence" value="ECO:0007669"/>
    <property type="project" value="UniProtKB-KW"/>
</dbReference>
<organism evidence="4 5">
    <name type="scientific">Candidatus Termititenax dinenymphae</name>
    <dbReference type="NCBI Taxonomy" id="2218523"/>
    <lineage>
        <taxon>Bacteria</taxon>
        <taxon>Bacillati</taxon>
        <taxon>Candidatus Margulisiibacteriota</taxon>
        <taxon>Candidatus Termititenacia</taxon>
        <taxon>Candidatus Termititenacales</taxon>
        <taxon>Candidatus Termititenacaceae</taxon>
        <taxon>Candidatus Termititenax</taxon>
    </lineage>
</organism>
<evidence type="ECO:0000256" key="2">
    <source>
        <dbReference type="ARBA" id="ARBA00022649"/>
    </source>
</evidence>
<comment type="function">
    <text evidence="3">Toxic component of a type II toxin-antitoxin (TA) system.</text>
</comment>
<dbReference type="AlphaFoldDB" id="A0A388TKR7"/>
<dbReference type="InterPro" id="IPR011067">
    <property type="entry name" value="Plasmid_toxin/cell-grow_inhib"/>
</dbReference>
<evidence type="ECO:0000313" key="4">
    <source>
        <dbReference type="EMBL" id="GBR77626.1"/>
    </source>
</evidence>